<name>A0AA39MXT9_9AGAR</name>
<comment type="caution">
    <text evidence="1">The sequence shown here is derived from an EMBL/GenBank/DDBJ whole genome shotgun (WGS) entry which is preliminary data.</text>
</comment>
<reference evidence="1" key="1">
    <citation type="submission" date="2023-06" db="EMBL/GenBank/DDBJ databases">
        <authorList>
            <consortium name="Lawrence Berkeley National Laboratory"/>
            <person name="Ahrendt S."/>
            <person name="Sahu N."/>
            <person name="Indic B."/>
            <person name="Wong-Bajracharya J."/>
            <person name="Merenyi Z."/>
            <person name="Ke H.-M."/>
            <person name="Monk M."/>
            <person name="Kocsube S."/>
            <person name="Drula E."/>
            <person name="Lipzen A."/>
            <person name="Balint B."/>
            <person name="Henrissat B."/>
            <person name="Andreopoulos B."/>
            <person name="Martin F.M."/>
            <person name="Harder C.B."/>
            <person name="Rigling D."/>
            <person name="Ford K.L."/>
            <person name="Foster G.D."/>
            <person name="Pangilinan J."/>
            <person name="Papanicolaou A."/>
            <person name="Barry K."/>
            <person name="LaButti K."/>
            <person name="Viragh M."/>
            <person name="Koriabine M."/>
            <person name="Yan M."/>
            <person name="Riley R."/>
            <person name="Champramary S."/>
            <person name="Plett K.L."/>
            <person name="Tsai I.J."/>
            <person name="Slot J."/>
            <person name="Sipos G."/>
            <person name="Plett J."/>
            <person name="Nagy L.G."/>
            <person name="Grigoriev I.V."/>
        </authorList>
    </citation>
    <scope>NUCLEOTIDE SEQUENCE</scope>
    <source>
        <strain evidence="1">FPL87.14</strain>
    </source>
</reference>
<dbReference type="Pfam" id="PF11917">
    <property type="entry name" value="DUF3435"/>
    <property type="match status" value="1"/>
</dbReference>
<accession>A0AA39MXT9</accession>
<evidence type="ECO:0000313" key="2">
    <source>
        <dbReference type="Proteomes" id="UP001175226"/>
    </source>
</evidence>
<sequence>MAISFRGYIGEYCKKVTIDQYVRNMYAVFKRYAVTQILAETKLQVSAFLKSDQLEAIAPLTTACHKKNIASNIDITIITDTAWRGQLRFYTNGMRIQFVFVTALLAMSGDRPGAVIETQSYRGTNEALKWKDIKWVVVPNLSDPQHPHVHAVIRGTILKGFRLNDSKFREFFLNPEPNEYHPICAFSCLLYLAFRDNTFADILKPQQLLCPPIPPEHIHHPSTRPEVADLPVVRAEEYVDQTWSISASQAFTL</sequence>
<dbReference type="Proteomes" id="UP001175226">
    <property type="component" value="Unassembled WGS sequence"/>
</dbReference>
<proteinExistence type="predicted"/>
<dbReference type="PANTHER" id="PTHR37535">
    <property type="entry name" value="FLUG DOMAIN PROTEIN"/>
    <property type="match status" value="1"/>
</dbReference>
<evidence type="ECO:0000313" key="1">
    <source>
        <dbReference type="EMBL" id="KAK0450946.1"/>
    </source>
</evidence>
<organism evidence="1 2">
    <name type="scientific">Armillaria borealis</name>
    <dbReference type="NCBI Taxonomy" id="47425"/>
    <lineage>
        <taxon>Eukaryota</taxon>
        <taxon>Fungi</taxon>
        <taxon>Dikarya</taxon>
        <taxon>Basidiomycota</taxon>
        <taxon>Agaricomycotina</taxon>
        <taxon>Agaricomycetes</taxon>
        <taxon>Agaricomycetidae</taxon>
        <taxon>Agaricales</taxon>
        <taxon>Marasmiineae</taxon>
        <taxon>Physalacriaceae</taxon>
        <taxon>Armillaria</taxon>
    </lineage>
</organism>
<dbReference type="InterPro" id="IPR021842">
    <property type="entry name" value="DUF3435"/>
</dbReference>
<gene>
    <name evidence="1" type="ORF">EV421DRAFT_1198286</name>
</gene>
<protein>
    <submittedName>
        <fullName evidence="1">Uncharacterized protein</fullName>
    </submittedName>
</protein>
<dbReference type="AlphaFoldDB" id="A0AA39MXT9"/>
<keyword evidence="2" id="KW-1185">Reference proteome</keyword>
<dbReference type="EMBL" id="JAUEPT010000006">
    <property type="protein sequence ID" value="KAK0450946.1"/>
    <property type="molecule type" value="Genomic_DNA"/>
</dbReference>
<dbReference type="PANTHER" id="PTHR37535:SF3">
    <property type="entry name" value="FLUG DOMAIN-CONTAINING PROTEIN"/>
    <property type="match status" value="1"/>
</dbReference>